<accession>A0AAN5CS52</accession>
<dbReference type="Pfam" id="PF10507">
    <property type="entry name" value="TMEM65"/>
    <property type="match status" value="1"/>
</dbReference>
<feature type="transmembrane region" description="Helical" evidence="5">
    <location>
        <begin position="146"/>
        <end position="165"/>
    </location>
</feature>
<feature type="transmembrane region" description="Helical" evidence="5">
    <location>
        <begin position="237"/>
        <end position="257"/>
    </location>
</feature>
<comment type="caution">
    <text evidence="6">The sequence shown here is derived from an EMBL/GenBank/DDBJ whole genome shotgun (WGS) entry which is preliminary data.</text>
</comment>
<gene>
    <name evidence="6" type="ORF">PMAYCL1PPCAC_19802</name>
</gene>
<evidence type="ECO:0008006" key="8">
    <source>
        <dbReference type="Google" id="ProtNLM"/>
    </source>
</evidence>
<evidence type="ECO:0000313" key="7">
    <source>
        <dbReference type="Proteomes" id="UP001328107"/>
    </source>
</evidence>
<keyword evidence="3 5" id="KW-1133">Transmembrane helix</keyword>
<evidence type="ECO:0000256" key="5">
    <source>
        <dbReference type="SAM" id="Phobius"/>
    </source>
</evidence>
<keyword evidence="4 5" id="KW-0472">Membrane</keyword>
<dbReference type="Proteomes" id="UP001328107">
    <property type="component" value="Unassembled WGS sequence"/>
</dbReference>
<reference evidence="7" key="1">
    <citation type="submission" date="2022-10" db="EMBL/GenBank/DDBJ databases">
        <title>Genome assembly of Pristionchus species.</title>
        <authorList>
            <person name="Yoshida K."/>
            <person name="Sommer R.J."/>
        </authorList>
    </citation>
    <scope>NUCLEOTIDE SEQUENCE [LARGE SCALE GENOMIC DNA]</scope>
    <source>
        <strain evidence="7">RS5460</strain>
    </source>
</reference>
<proteinExistence type="predicted"/>
<organism evidence="6 7">
    <name type="scientific">Pristionchus mayeri</name>
    <dbReference type="NCBI Taxonomy" id="1317129"/>
    <lineage>
        <taxon>Eukaryota</taxon>
        <taxon>Metazoa</taxon>
        <taxon>Ecdysozoa</taxon>
        <taxon>Nematoda</taxon>
        <taxon>Chromadorea</taxon>
        <taxon>Rhabditida</taxon>
        <taxon>Rhabditina</taxon>
        <taxon>Diplogasteromorpha</taxon>
        <taxon>Diplogasteroidea</taxon>
        <taxon>Neodiplogasteridae</taxon>
        <taxon>Pristionchus</taxon>
    </lineage>
</organism>
<dbReference type="GO" id="GO:0016020">
    <property type="term" value="C:membrane"/>
    <property type="evidence" value="ECO:0007669"/>
    <property type="project" value="UniProtKB-SubCell"/>
</dbReference>
<keyword evidence="7" id="KW-1185">Reference proteome</keyword>
<evidence type="ECO:0000256" key="2">
    <source>
        <dbReference type="ARBA" id="ARBA00022692"/>
    </source>
</evidence>
<evidence type="ECO:0000256" key="3">
    <source>
        <dbReference type="ARBA" id="ARBA00022989"/>
    </source>
</evidence>
<sequence>VPPSLAPSPQGPAGCPSFRSQLVCSEATVMSSSIRSATRLASTVGKLKNAQAAPRLHVLLGGDCSPPSSSPYSSLTSIRVSTTSVVNQYDKIHTEKQANEVVSRLSCDERQLLFTALKAGLCEEDGATTAAQGEESGEISKAQTKALFLVNGLPFIAFGCLDNMIMIIAGEYIDQSLGAWLALSTMAAAALGNLISDVAGVGLAHYVEIAVGWAGIKHPVLTAKQLESGKARFTTNAGRAIGLSVGCIIGMFPLLFYDEEKKEHKAPVTK</sequence>
<comment type="subcellular location">
    <subcellularLocation>
        <location evidence="1">Membrane</location>
        <topology evidence="1">Multi-pass membrane protein</topology>
    </subcellularLocation>
</comment>
<dbReference type="AlphaFoldDB" id="A0AAN5CS52"/>
<evidence type="ECO:0000256" key="1">
    <source>
        <dbReference type="ARBA" id="ARBA00004141"/>
    </source>
</evidence>
<dbReference type="EMBL" id="BTRK01000004">
    <property type="protein sequence ID" value="GMR49607.1"/>
    <property type="molecule type" value="Genomic_DNA"/>
</dbReference>
<feature type="non-terminal residue" evidence="6">
    <location>
        <position position="1"/>
    </location>
</feature>
<dbReference type="PANTHER" id="PTHR21706">
    <property type="entry name" value="TRANSMEMBRANE PROTEIN 65"/>
    <property type="match status" value="1"/>
</dbReference>
<dbReference type="GO" id="GO:0005739">
    <property type="term" value="C:mitochondrion"/>
    <property type="evidence" value="ECO:0007669"/>
    <property type="project" value="TreeGrafter"/>
</dbReference>
<dbReference type="PANTHER" id="PTHR21706:SF15">
    <property type="entry name" value="TRANSMEMBRANE PROTEIN 65"/>
    <property type="match status" value="1"/>
</dbReference>
<name>A0AAN5CS52_9BILA</name>
<protein>
    <recommendedName>
        <fullName evidence="8">Transmembrane protein 65</fullName>
    </recommendedName>
</protein>
<keyword evidence="2 5" id="KW-0812">Transmembrane</keyword>
<evidence type="ECO:0000256" key="4">
    <source>
        <dbReference type="ARBA" id="ARBA00023136"/>
    </source>
</evidence>
<dbReference type="InterPro" id="IPR019537">
    <property type="entry name" value="TMEM65"/>
</dbReference>
<evidence type="ECO:0000313" key="6">
    <source>
        <dbReference type="EMBL" id="GMR49607.1"/>
    </source>
</evidence>